<dbReference type="PANTHER" id="PTHR24416:SF631">
    <property type="entry name" value="SERINE_THREONINE_TYROSINE KINASE 1"/>
    <property type="match status" value="1"/>
</dbReference>
<dbReference type="InterPro" id="IPR020635">
    <property type="entry name" value="Tyr_kinase_cat_dom"/>
</dbReference>
<dbReference type="PANTHER" id="PTHR24416">
    <property type="entry name" value="TYROSINE-PROTEIN KINASE RECEPTOR"/>
    <property type="match status" value="1"/>
</dbReference>
<organism evidence="7 8">
    <name type="scientific">Cricetulus griseus</name>
    <name type="common">Chinese hamster</name>
    <name type="synonym">Cricetulus barabensis griseus</name>
    <dbReference type="NCBI Taxonomy" id="10029"/>
    <lineage>
        <taxon>Eukaryota</taxon>
        <taxon>Metazoa</taxon>
        <taxon>Chordata</taxon>
        <taxon>Craniata</taxon>
        <taxon>Vertebrata</taxon>
        <taxon>Euteleostomi</taxon>
        <taxon>Mammalia</taxon>
        <taxon>Eutheria</taxon>
        <taxon>Euarchontoglires</taxon>
        <taxon>Glires</taxon>
        <taxon>Rodentia</taxon>
        <taxon>Myomorpha</taxon>
        <taxon>Muroidea</taxon>
        <taxon>Cricetidae</taxon>
        <taxon>Cricetinae</taxon>
        <taxon>Cricetulus</taxon>
    </lineage>
</organism>
<accession>G3ILU0</accession>
<keyword evidence="5" id="KW-0675">Receptor</keyword>
<evidence type="ECO:0000259" key="6">
    <source>
        <dbReference type="PROSITE" id="PS50011"/>
    </source>
</evidence>
<dbReference type="InterPro" id="IPR000719">
    <property type="entry name" value="Prot_kinase_dom"/>
</dbReference>
<protein>
    <submittedName>
        <fullName evidence="7">Tyrosine-protein kinase TXK</fullName>
    </submittedName>
</protein>
<evidence type="ECO:0000313" key="8">
    <source>
        <dbReference type="Proteomes" id="UP000001075"/>
    </source>
</evidence>
<dbReference type="GO" id="GO:0005886">
    <property type="term" value="C:plasma membrane"/>
    <property type="evidence" value="ECO:0007669"/>
    <property type="project" value="TreeGrafter"/>
</dbReference>
<dbReference type="SUPFAM" id="SSF56112">
    <property type="entry name" value="Protein kinase-like (PK-like)"/>
    <property type="match status" value="1"/>
</dbReference>
<evidence type="ECO:0000313" key="7">
    <source>
        <dbReference type="EMBL" id="EGW14143.1"/>
    </source>
</evidence>
<dbReference type="GO" id="GO:0043235">
    <property type="term" value="C:receptor complex"/>
    <property type="evidence" value="ECO:0007669"/>
    <property type="project" value="TreeGrafter"/>
</dbReference>
<dbReference type="SMART" id="SM00219">
    <property type="entry name" value="TyrKc"/>
    <property type="match status" value="1"/>
</dbReference>
<evidence type="ECO:0000256" key="3">
    <source>
        <dbReference type="ARBA" id="ARBA00022777"/>
    </source>
</evidence>
<dbReference type="InterPro" id="IPR011009">
    <property type="entry name" value="Kinase-like_dom_sf"/>
</dbReference>
<proteinExistence type="predicted"/>
<keyword evidence="1" id="KW-0808">Transferase</keyword>
<reference evidence="8" key="1">
    <citation type="journal article" date="2011" name="Nat. Biotechnol.">
        <title>The genomic sequence of the Chinese hamster ovary (CHO)-K1 cell line.</title>
        <authorList>
            <person name="Xu X."/>
            <person name="Nagarajan H."/>
            <person name="Lewis N.E."/>
            <person name="Pan S."/>
            <person name="Cai Z."/>
            <person name="Liu X."/>
            <person name="Chen W."/>
            <person name="Xie M."/>
            <person name="Wang W."/>
            <person name="Hammond S."/>
            <person name="Andersen M.R."/>
            <person name="Neff N."/>
            <person name="Passarelli B."/>
            <person name="Koh W."/>
            <person name="Fan H.C."/>
            <person name="Wang J."/>
            <person name="Gui Y."/>
            <person name="Lee K.H."/>
            <person name="Betenbaugh M.J."/>
            <person name="Quake S.R."/>
            <person name="Famili I."/>
            <person name="Palsson B.O."/>
            <person name="Wang J."/>
        </authorList>
    </citation>
    <scope>NUCLEOTIDE SEQUENCE [LARGE SCALE GENOMIC DNA]</scope>
    <source>
        <strain evidence="8">CHO K1 cell line</strain>
    </source>
</reference>
<name>G3ILU0_CRIGR</name>
<dbReference type="GO" id="GO:0005524">
    <property type="term" value="F:ATP binding"/>
    <property type="evidence" value="ECO:0007669"/>
    <property type="project" value="UniProtKB-KW"/>
</dbReference>
<feature type="domain" description="Protein kinase" evidence="6">
    <location>
        <begin position="1"/>
        <end position="122"/>
    </location>
</feature>
<dbReference type="Proteomes" id="UP000001075">
    <property type="component" value="Unassembled WGS sequence"/>
</dbReference>
<dbReference type="Gene3D" id="1.10.510.10">
    <property type="entry name" value="Transferase(Phosphotransferase) domain 1"/>
    <property type="match status" value="1"/>
</dbReference>
<dbReference type="InterPro" id="IPR001245">
    <property type="entry name" value="Ser-Thr/Tyr_kinase_cat_dom"/>
</dbReference>
<keyword evidence="2" id="KW-0547">Nucleotide-binding</keyword>
<dbReference type="AlphaFoldDB" id="G3ILU0"/>
<evidence type="ECO:0000256" key="1">
    <source>
        <dbReference type="ARBA" id="ARBA00022679"/>
    </source>
</evidence>
<keyword evidence="4" id="KW-0067">ATP-binding</keyword>
<evidence type="ECO:0000256" key="5">
    <source>
        <dbReference type="ARBA" id="ARBA00023170"/>
    </source>
</evidence>
<dbReference type="InterPro" id="IPR008266">
    <property type="entry name" value="Tyr_kinase_AS"/>
</dbReference>
<dbReference type="GO" id="GO:0004714">
    <property type="term" value="F:transmembrane receptor protein tyrosine kinase activity"/>
    <property type="evidence" value="ECO:0007669"/>
    <property type="project" value="TreeGrafter"/>
</dbReference>
<keyword evidence="3 7" id="KW-0418">Kinase</keyword>
<dbReference type="PROSITE" id="PS50011">
    <property type="entry name" value="PROTEIN_KINASE_DOM"/>
    <property type="match status" value="1"/>
</dbReference>
<dbReference type="Pfam" id="PF07714">
    <property type="entry name" value="PK_Tyr_Ser-Thr"/>
    <property type="match status" value="1"/>
</dbReference>
<dbReference type="eggNOG" id="KOG0197">
    <property type="taxonomic scope" value="Eukaryota"/>
</dbReference>
<dbReference type="InParanoid" id="G3ILU0"/>
<evidence type="ECO:0000256" key="4">
    <source>
        <dbReference type="ARBA" id="ARBA00022840"/>
    </source>
</evidence>
<dbReference type="EMBL" id="JH004274">
    <property type="protein sequence ID" value="EGW14143.1"/>
    <property type="molecule type" value="Genomic_DNA"/>
</dbReference>
<dbReference type="STRING" id="10029.G3ILU0"/>
<dbReference type="GO" id="GO:0007169">
    <property type="term" value="P:cell surface receptor protein tyrosine kinase signaling pathway"/>
    <property type="evidence" value="ECO:0007669"/>
    <property type="project" value="TreeGrafter"/>
</dbReference>
<evidence type="ECO:0000256" key="2">
    <source>
        <dbReference type="ARBA" id="ARBA00022741"/>
    </source>
</evidence>
<dbReference type="PROSITE" id="PS00109">
    <property type="entry name" value="PROTEIN_KINASE_TYR"/>
    <property type="match status" value="1"/>
</dbReference>
<gene>
    <name evidence="7" type="ORF">I79_024862</name>
</gene>
<dbReference type="InterPro" id="IPR050122">
    <property type="entry name" value="RTK"/>
</dbReference>
<sequence>MENGCLLNYLRERKGKLPKPLLLSVCQDICEGMEYLEKNCYIHRDLAARNCLVSSTCVVKISDFGMTRFGLLCSRIYEIFPGDVSFAFYVKSFLLEGTNTNPKGRPTFAELLQVLTEIAETW</sequence>